<organism evidence="9 10">
    <name type="scientific">Serratia quinivorans</name>
    <dbReference type="NCBI Taxonomy" id="137545"/>
    <lineage>
        <taxon>Bacteria</taxon>
        <taxon>Pseudomonadati</taxon>
        <taxon>Pseudomonadota</taxon>
        <taxon>Gammaproteobacteria</taxon>
        <taxon>Enterobacterales</taxon>
        <taxon>Yersiniaceae</taxon>
        <taxon>Serratia</taxon>
    </lineage>
</organism>
<dbReference type="GO" id="GO:0016787">
    <property type="term" value="F:hydrolase activity"/>
    <property type="evidence" value="ECO:0007669"/>
    <property type="project" value="UniProtKB-KW"/>
</dbReference>
<dbReference type="Gene3D" id="3.90.640.10">
    <property type="entry name" value="Actin, Chain A, domain 4"/>
    <property type="match status" value="1"/>
</dbReference>
<evidence type="ECO:0000256" key="3">
    <source>
        <dbReference type="ARBA" id="ARBA00022741"/>
    </source>
</evidence>
<dbReference type="Proteomes" id="UP001558101">
    <property type="component" value="Unassembled WGS sequence"/>
</dbReference>
<evidence type="ECO:0000313" key="10">
    <source>
        <dbReference type="Proteomes" id="UP001558101"/>
    </source>
</evidence>
<evidence type="ECO:0000256" key="6">
    <source>
        <dbReference type="ARBA" id="ARBA00025329"/>
    </source>
</evidence>
<comment type="similarity">
    <text evidence="1 7 8">Belongs to the heat shock protein 70 family.</text>
</comment>
<dbReference type="Gene3D" id="2.60.34.10">
    <property type="entry name" value="Substrate Binding Domain Of DNAk, Chain A, domain 1"/>
    <property type="match status" value="1"/>
</dbReference>
<evidence type="ECO:0000256" key="1">
    <source>
        <dbReference type="ARBA" id="ARBA00007381"/>
    </source>
</evidence>
<dbReference type="NCBIfam" id="NF003520">
    <property type="entry name" value="PRK05183.1"/>
    <property type="match status" value="1"/>
</dbReference>
<dbReference type="Gene3D" id="3.30.420.40">
    <property type="match status" value="2"/>
</dbReference>
<keyword evidence="5 7" id="KW-0143">Chaperone</keyword>
<evidence type="ECO:0000256" key="7">
    <source>
        <dbReference type="HAMAP-Rule" id="MF_00679"/>
    </source>
</evidence>
<dbReference type="SUPFAM" id="SSF100934">
    <property type="entry name" value="Heat shock protein 70kD (HSP70), C-terminal subdomain"/>
    <property type="match status" value="1"/>
</dbReference>
<evidence type="ECO:0000256" key="2">
    <source>
        <dbReference type="ARBA" id="ARBA00018474"/>
    </source>
</evidence>
<protein>
    <recommendedName>
        <fullName evidence="2 7">Chaperone protein HscA</fullName>
    </recommendedName>
    <alternativeName>
        <fullName evidence="7">Hsc66</fullName>
    </alternativeName>
</protein>
<dbReference type="HAMAP" id="MF_00679">
    <property type="entry name" value="HscA"/>
    <property type="match status" value="1"/>
</dbReference>
<dbReference type="PROSITE" id="PS01036">
    <property type="entry name" value="HSP70_3"/>
    <property type="match status" value="1"/>
</dbReference>
<keyword evidence="10" id="KW-1185">Reference proteome</keyword>
<comment type="function">
    <text evidence="6 7">Chaperone involved in the maturation of iron-sulfur cluster-containing proteins. Has a low intrinsic ATPase activity which is markedly stimulated by HscB. Involved in the maturation of IscU.</text>
</comment>
<dbReference type="PANTHER" id="PTHR19375">
    <property type="entry name" value="HEAT SHOCK PROTEIN 70KDA"/>
    <property type="match status" value="1"/>
</dbReference>
<dbReference type="PRINTS" id="PR00301">
    <property type="entry name" value="HEATSHOCK70"/>
</dbReference>
<evidence type="ECO:0000256" key="4">
    <source>
        <dbReference type="ARBA" id="ARBA00022840"/>
    </source>
</evidence>
<dbReference type="InterPro" id="IPR042039">
    <property type="entry name" value="HscA_NBD"/>
</dbReference>
<dbReference type="RefSeq" id="WP_261414216.1">
    <property type="nucleotide sequence ID" value="NZ_CAMKRT010000004.1"/>
</dbReference>
<dbReference type="SUPFAM" id="SSF53067">
    <property type="entry name" value="Actin-like ATPase domain"/>
    <property type="match status" value="2"/>
</dbReference>
<reference evidence="9 10" key="1">
    <citation type="submission" date="2024-07" db="EMBL/GenBank/DDBJ databases">
        <title>Genomes of novel Serratia strains from suburban soil.</title>
        <authorList>
            <person name="Markert E.X."/>
            <person name="Severe K."/>
            <person name="Severe L."/>
            <person name="Twing K.I."/>
            <person name="Ward L.M."/>
        </authorList>
    </citation>
    <scope>NUCLEOTIDE SEQUENCE [LARGE SCALE GENOMIC DNA]</scope>
    <source>
        <strain evidence="9 10">3C-UT</strain>
    </source>
</reference>
<evidence type="ECO:0000313" key="9">
    <source>
        <dbReference type="EMBL" id="MEX3173360.1"/>
    </source>
</evidence>
<accession>A0ABV3ULQ9</accession>
<evidence type="ECO:0000256" key="8">
    <source>
        <dbReference type="RuleBase" id="RU003322"/>
    </source>
</evidence>
<dbReference type="InterPro" id="IPR043129">
    <property type="entry name" value="ATPase_NBD"/>
</dbReference>
<dbReference type="PROSITE" id="PS00329">
    <property type="entry name" value="HSP70_2"/>
    <property type="match status" value="1"/>
</dbReference>
<dbReference type="InterPro" id="IPR029047">
    <property type="entry name" value="HSP70_peptide-bd_sf"/>
</dbReference>
<keyword evidence="3 7" id="KW-0547">Nucleotide-binding</keyword>
<dbReference type="InterPro" id="IPR029048">
    <property type="entry name" value="HSP70_C_sf"/>
</dbReference>
<keyword evidence="9" id="KW-0378">Hydrolase</keyword>
<name>A0ABV3ULQ9_9GAMM</name>
<dbReference type="CDD" id="cd10236">
    <property type="entry name" value="ASKHA_NBD_HSP70_HscA"/>
    <property type="match status" value="1"/>
</dbReference>
<dbReference type="InterPro" id="IPR013126">
    <property type="entry name" value="Hsp_70_fam"/>
</dbReference>
<sequence length="616" mass="64877">MALLQISEPGLSAAPHQRRLAAGIDLGTTNSLVATVRSGQAETLADAEGRDLLPSVVHYQADTLRVGWDARQQAAQDPANTISSVKRMMGRSLADVLARYPNLPYQFQASDNGLPMMLTAAGAVNPVGVSADILRALAERAKTALEGDLDGVVITVPAYFDDAQRQGTKDAARLAGLHVLRLLNEPTAAAIAYGLDSGQEGIIAVYDLGGGTFDISILRLSRGVFEVLATGGDSALGGDDFDHLLADWLREQAGVADRSDHGVQRQLLDAAIAAKVELSDADSTVVEIAGWQGEVTRAQFDALIATLVKRTLMACRRALKDAGVSAEEVLEVVMVGGSTRVPLVREQVGTFFGRTPLTSIDPDKVVAIGAAIQADILVGNKPDSDMLLLDVIPLSLGLETMGGLVEKVIPRNTTIPVARAQEFTTFKDGQSAMMIHVLQGERELVQDCRSLARFSLRGLPPLPAGGAHIRVTFQVDADGLLSVTAMEKSTGVEASIQVKPSYGLSDAEIAGMIKDSMANAQSDVGARMLAEQRVEASRVLESLQGALASDAALLSEAESTAIPAAVEALQQATQGTDPAAIEAAIKTLDAQTQDFAARRMDASIRRALAGHSVDEV</sequence>
<keyword evidence="4 7" id="KW-0067">ATP-binding</keyword>
<dbReference type="InterPro" id="IPR018181">
    <property type="entry name" value="Heat_shock_70_CS"/>
</dbReference>
<comment type="caution">
    <text evidence="9">The sequence shown here is derived from an EMBL/GenBank/DDBJ whole genome shotgun (WGS) entry which is preliminary data.</text>
</comment>
<evidence type="ECO:0000256" key="5">
    <source>
        <dbReference type="ARBA" id="ARBA00023186"/>
    </source>
</evidence>
<dbReference type="SUPFAM" id="SSF100920">
    <property type="entry name" value="Heat shock protein 70kD (HSP70), peptide-binding domain"/>
    <property type="match status" value="1"/>
</dbReference>
<dbReference type="EMBL" id="JBFQXQ010000001">
    <property type="protein sequence ID" value="MEX3173360.1"/>
    <property type="molecule type" value="Genomic_DNA"/>
</dbReference>
<dbReference type="NCBIfam" id="TIGR01991">
    <property type="entry name" value="HscA"/>
    <property type="match status" value="1"/>
</dbReference>
<dbReference type="PROSITE" id="PS00297">
    <property type="entry name" value="HSP70_1"/>
    <property type="match status" value="1"/>
</dbReference>
<dbReference type="Gene3D" id="1.20.1270.10">
    <property type="match status" value="1"/>
</dbReference>
<dbReference type="Pfam" id="PF00012">
    <property type="entry name" value="HSP70"/>
    <property type="match status" value="1"/>
</dbReference>
<gene>
    <name evidence="7 9" type="primary">hscA</name>
    <name evidence="9" type="ORF">AB4M04_14865</name>
</gene>
<proteinExistence type="inferred from homology"/>
<dbReference type="InterPro" id="IPR010236">
    <property type="entry name" value="ISC_FeS_clus_asmbl_HscA"/>
</dbReference>